<dbReference type="GO" id="GO:0050660">
    <property type="term" value="F:flavin adenine dinucleotide binding"/>
    <property type="evidence" value="ECO:0007669"/>
    <property type="project" value="InterPro"/>
</dbReference>
<keyword evidence="6" id="KW-1185">Reference proteome</keyword>
<dbReference type="Pfam" id="PF00743">
    <property type="entry name" value="FMO-like"/>
    <property type="match status" value="1"/>
</dbReference>
<evidence type="ECO:0000256" key="4">
    <source>
        <dbReference type="ARBA" id="ARBA00023002"/>
    </source>
</evidence>
<dbReference type="InterPro" id="IPR020946">
    <property type="entry name" value="Flavin_mOase-like"/>
</dbReference>
<dbReference type="Proteomes" id="UP000308768">
    <property type="component" value="Unassembled WGS sequence"/>
</dbReference>
<evidence type="ECO:0000256" key="2">
    <source>
        <dbReference type="ARBA" id="ARBA00022630"/>
    </source>
</evidence>
<dbReference type="GO" id="GO:0050661">
    <property type="term" value="F:NADP binding"/>
    <property type="evidence" value="ECO:0007669"/>
    <property type="project" value="InterPro"/>
</dbReference>
<sequence>MSLDTDVLIIGAGMSGLGIAVQLVRRFGHRNFELIEKSNDVGGTWLANKYPGCGCDVASHFYSYSFALNPDWSQKYSMREEIQTYFRSIAEQYKIVPHIRFHSTVETALWDETTATCLVTVKDQETKEIQQRRCKILVSAVGALSVPKDCGVAGAGNFKGSLFHSAKWDHAFDWKDKEVVVLGNGCSATQFVPIMSADPSAVRKITQFSRQAQYLGERENPYYSSSFKFVMRHLPFAMRLYRFKIYADMEKDFAGFDIEGGKIIRDELVKENKEYVVKTAPERYWDALIPKTAIGCKRKVLDTNYLACLYRDNVELVHDDPVEEIIDHGVRTKSGRKVRADAIVLATGFATHQVLFPMEIIGERGISLNEHWQSTSSGAAQAYLGTCVPSFPNFFILMGPNTVTGHLSINFVLRLIAPILQSLHPRRSLLPLRLPLSSSSSADSVTVKPTAAAADSAWLQHKLDRLVWASGCSSWALHPETGTNIMMYPDWQFWFWWRSVFVKGADFVFRDAGTGRERSVAVGVGAAVRRWAAVLGALAVGGIVVSGFVDQGLIAEMGKGVVERAREVGDAVDRCDEDRILDGATPSCILEAQSKTVALVNTAIHLSPELTQ</sequence>
<reference evidence="5 6" key="1">
    <citation type="submission" date="2017-03" db="EMBL/GenBank/DDBJ databases">
        <title>Genomes of endolithic fungi from Antarctica.</title>
        <authorList>
            <person name="Coleine C."/>
            <person name="Masonjones S."/>
            <person name="Stajich J.E."/>
        </authorList>
    </citation>
    <scope>NUCLEOTIDE SEQUENCE [LARGE SCALE GENOMIC DNA]</scope>
    <source>
        <strain evidence="5 6">CCFEE 5187</strain>
    </source>
</reference>
<dbReference type="InterPro" id="IPR036188">
    <property type="entry name" value="FAD/NAD-bd_sf"/>
</dbReference>
<evidence type="ECO:0000313" key="5">
    <source>
        <dbReference type="EMBL" id="TKA72861.1"/>
    </source>
</evidence>
<comment type="similarity">
    <text evidence="1">Belongs to the FAD-binding monooxygenase family.</text>
</comment>
<dbReference type="PANTHER" id="PTHR42877:SF5">
    <property type="entry name" value="L-ORNITHINE N(5)-MONOOXYGENASE-RELATED"/>
    <property type="match status" value="1"/>
</dbReference>
<dbReference type="PANTHER" id="PTHR42877">
    <property type="entry name" value="L-ORNITHINE N(5)-MONOOXYGENASE-RELATED"/>
    <property type="match status" value="1"/>
</dbReference>
<name>A0A4U0X9X1_9PEZI</name>
<dbReference type="STRING" id="331657.A0A4U0X9X1"/>
<dbReference type="GO" id="GO:0004499">
    <property type="term" value="F:N,N-dimethylaniline monooxygenase activity"/>
    <property type="evidence" value="ECO:0007669"/>
    <property type="project" value="InterPro"/>
</dbReference>
<dbReference type="AlphaFoldDB" id="A0A4U0X9X1"/>
<dbReference type="SUPFAM" id="SSF51905">
    <property type="entry name" value="FAD/NAD(P)-binding domain"/>
    <property type="match status" value="1"/>
</dbReference>
<keyword evidence="3" id="KW-0274">FAD</keyword>
<comment type="caution">
    <text evidence="5">The sequence shown here is derived from an EMBL/GenBank/DDBJ whole genome shotgun (WGS) entry which is preliminary data.</text>
</comment>
<evidence type="ECO:0000313" key="6">
    <source>
        <dbReference type="Proteomes" id="UP000308768"/>
    </source>
</evidence>
<proteinExistence type="inferred from homology"/>
<accession>A0A4U0X9X1</accession>
<protein>
    <submittedName>
        <fullName evidence="5">Uncharacterized protein</fullName>
    </submittedName>
</protein>
<dbReference type="EMBL" id="NAJN01000469">
    <property type="protein sequence ID" value="TKA72861.1"/>
    <property type="molecule type" value="Genomic_DNA"/>
</dbReference>
<dbReference type="OrthoDB" id="74360at2759"/>
<keyword evidence="2" id="KW-0285">Flavoprotein</keyword>
<gene>
    <name evidence="5" type="ORF">B0A49_05063</name>
</gene>
<dbReference type="Gene3D" id="3.50.50.60">
    <property type="entry name" value="FAD/NAD(P)-binding domain"/>
    <property type="match status" value="2"/>
</dbReference>
<evidence type="ECO:0000256" key="1">
    <source>
        <dbReference type="ARBA" id="ARBA00010139"/>
    </source>
</evidence>
<keyword evidence="4" id="KW-0560">Oxidoreductase</keyword>
<dbReference type="InterPro" id="IPR051209">
    <property type="entry name" value="FAD-bind_Monooxygenase_sf"/>
</dbReference>
<organism evidence="5 6">
    <name type="scientific">Cryomyces minteri</name>
    <dbReference type="NCBI Taxonomy" id="331657"/>
    <lineage>
        <taxon>Eukaryota</taxon>
        <taxon>Fungi</taxon>
        <taxon>Dikarya</taxon>
        <taxon>Ascomycota</taxon>
        <taxon>Pezizomycotina</taxon>
        <taxon>Dothideomycetes</taxon>
        <taxon>Dothideomycetes incertae sedis</taxon>
        <taxon>Cryomyces</taxon>
    </lineage>
</organism>
<evidence type="ECO:0000256" key="3">
    <source>
        <dbReference type="ARBA" id="ARBA00022827"/>
    </source>
</evidence>